<dbReference type="EMBL" id="SMKL01000051">
    <property type="protein sequence ID" value="TDC48734.1"/>
    <property type="molecule type" value="Genomic_DNA"/>
</dbReference>
<keyword evidence="13" id="KW-1185">Reference proteome</keyword>
<evidence type="ECO:0000256" key="4">
    <source>
        <dbReference type="ARBA" id="ARBA00022723"/>
    </source>
</evidence>
<comment type="cofactor">
    <cofactor evidence="1">
        <name>heme b</name>
        <dbReference type="ChEBI" id="CHEBI:60344"/>
    </cofactor>
</comment>
<evidence type="ECO:0000259" key="11">
    <source>
        <dbReference type="Pfam" id="PF20628"/>
    </source>
</evidence>
<feature type="domain" description="Dyp-type peroxidase N-terminal" evidence="10">
    <location>
        <begin position="87"/>
        <end position="231"/>
    </location>
</feature>
<dbReference type="InterPro" id="IPR048328">
    <property type="entry name" value="Dyp_perox_C"/>
</dbReference>
<evidence type="ECO:0000313" key="13">
    <source>
        <dbReference type="Proteomes" id="UP000295621"/>
    </source>
</evidence>
<dbReference type="PROSITE" id="PS51404">
    <property type="entry name" value="DYP_PEROXIDASE"/>
    <property type="match status" value="1"/>
</dbReference>
<dbReference type="PROSITE" id="PS51318">
    <property type="entry name" value="TAT"/>
    <property type="match status" value="1"/>
</dbReference>
<organism evidence="12 13">
    <name type="scientific">Jiangella ureilytica</name>
    <dbReference type="NCBI Taxonomy" id="2530374"/>
    <lineage>
        <taxon>Bacteria</taxon>
        <taxon>Bacillati</taxon>
        <taxon>Actinomycetota</taxon>
        <taxon>Actinomycetes</taxon>
        <taxon>Jiangellales</taxon>
        <taxon>Jiangellaceae</taxon>
        <taxon>Jiangella</taxon>
    </lineage>
</organism>
<evidence type="ECO:0000256" key="6">
    <source>
        <dbReference type="ARBA" id="ARBA00023002"/>
    </source>
</evidence>
<dbReference type="RefSeq" id="WP_131985828.1">
    <property type="nucleotide sequence ID" value="NZ_SMKL01000051.1"/>
</dbReference>
<evidence type="ECO:0000256" key="8">
    <source>
        <dbReference type="ARBA" id="ARBA00025737"/>
    </source>
</evidence>
<evidence type="ECO:0000256" key="7">
    <source>
        <dbReference type="ARBA" id="ARBA00023004"/>
    </source>
</evidence>
<keyword evidence="3" id="KW-0349">Heme</keyword>
<dbReference type="InterPro" id="IPR006311">
    <property type="entry name" value="TAT_signal"/>
</dbReference>
<evidence type="ECO:0000256" key="3">
    <source>
        <dbReference type="ARBA" id="ARBA00022617"/>
    </source>
</evidence>
<comment type="similarity">
    <text evidence="8">Belongs to the DyP-type peroxidase family.</text>
</comment>
<dbReference type="Proteomes" id="UP000295621">
    <property type="component" value="Unassembled WGS sequence"/>
</dbReference>
<keyword evidence="5" id="KW-0732">Signal</keyword>
<name>A0A4R4RHE5_9ACTN</name>
<gene>
    <name evidence="12" type="ORF">E1212_20405</name>
</gene>
<dbReference type="InterPro" id="IPR048327">
    <property type="entry name" value="Dyp_perox_N"/>
</dbReference>
<dbReference type="NCBIfam" id="TIGR01413">
    <property type="entry name" value="Dyp_perox_fam"/>
    <property type="match status" value="1"/>
</dbReference>
<dbReference type="OrthoDB" id="9781066at2"/>
<dbReference type="InterPro" id="IPR006314">
    <property type="entry name" value="Dyp_peroxidase"/>
</dbReference>
<reference evidence="12 13" key="1">
    <citation type="submission" date="2019-02" db="EMBL/GenBank/DDBJ databases">
        <title>Draft genome sequences of novel Actinobacteria.</title>
        <authorList>
            <person name="Sahin N."/>
            <person name="Ay H."/>
            <person name="Saygin H."/>
        </authorList>
    </citation>
    <scope>NUCLEOTIDE SEQUENCE [LARGE SCALE GENOMIC DNA]</scope>
    <source>
        <strain evidence="12 13">KC603</strain>
    </source>
</reference>
<evidence type="ECO:0000256" key="5">
    <source>
        <dbReference type="ARBA" id="ARBA00022729"/>
    </source>
</evidence>
<dbReference type="PANTHER" id="PTHR30521">
    <property type="entry name" value="DEFERROCHELATASE/PEROXIDASE"/>
    <property type="match status" value="1"/>
</dbReference>
<dbReference type="GO" id="GO:0046872">
    <property type="term" value="F:metal ion binding"/>
    <property type="evidence" value="ECO:0007669"/>
    <property type="project" value="UniProtKB-KW"/>
</dbReference>
<dbReference type="Pfam" id="PF04261">
    <property type="entry name" value="Dyp_perox_N"/>
    <property type="match status" value="1"/>
</dbReference>
<evidence type="ECO:0000256" key="1">
    <source>
        <dbReference type="ARBA" id="ARBA00001970"/>
    </source>
</evidence>
<feature type="compositionally biased region" description="Low complexity" evidence="9">
    <location>
        <begin position="59"/>
        <end position="75"/>
    </location>
</feature>
<evidence type="ECO:0000256" key="2">
    <source>
        <dbReference type="ARBA" id="ARBA00022559"/>
    </source>
</evidence>
<accession>A0A4R4RHE5</accession>
<feature type="domain" description="Dyp-type peroxidase C-terminal" evidence="11">
    <location>
        <begin position="239"/>
        <end position="408"/>
    </location>
</feature>
<feature type="region of interest" description="Disordered" evidence="9">
    <location>
        <begin position="47"/>
        <end position="94"/>
    </location>
</feature>
<sequence>MTEPDDRTPDGNVPAQPGRTRRRDLLRGLTAAGAAAGFAGVAGLAAGRATADDGDLRRPAASPATTVPTPSATSSRPDPVDPTGVHQAGIVRPGTPQPHGLLVVLDLTTAPAATPAFRDAVRALCRRLGTAVLDLTGERATEAGLLDGPGDVTATVGLGPRVVAAFGAELPGAAPLPPFAQDAALAPERTGGDLLLAVHGSDPNDVQRAASWLTAQAAPDAVARWSQRGFRAPGTGTIARNPLGFHDGVIVPHDAAEQDEHVWIADGPFAGGSICVVRRLRLDVARFTAEPVARQEAVIGRRRTDGTPLSGGGPTGEVDLLAKTPDGQYVTPARSHVRAAHPSVTGSALMLRRGYAFDDGGDDHGLLFVCFQRDLRTFVQTQFRLDEVDDLGEYVTPTGSATFLILPGFDAGRPLGVTLP</sequence>
<dbReference type="Pfam" id="PF20628">
    <property type="entry name" value="Dyp_perox_C"/>
    <property type="match status" value="1"/>
</dbReference>
<dbReference type="PANTHER" id="PTHR30521:SF4">
    <property type="entry name" value="DEFERROCHELATASE"/>
    <property type="match status" value="1"/>
</dbReference>
<dbReference type="AlphaFoldDB" id="A0A4R4RHE5"/>
<protein>
    <submittedName>
        <fullName evidence="12">Dyp-type peroxidase</fullName>
    </submittedName>
</protein>
<feature type="region of interest" description="Disordered" evidence="9">
    <location>
        <begin position="1"/>
        <end position="24"/>
    </location>
</feature>
<dbReference type="InterPro" id="IPR011008">
    <property type="entry name" value="Dimeric_a/b-barrel"/>
</dbReference>
<keyword evidence="7" id="KW-0408">Iron</keyword>
<dbReference type="GO" id="GO:0005829">
    <property type="term" value="C:cytosol"/>
    <property type="evidence" value="ECO:0007669"/>
    <property type="project" value="TreeGrafter"/>
</dbReference>
<dbReference type="GO" id="GO:0020037">
    <property type="term" value="F:heme binding"/>
    <property type="evidence" value="ECO:0007669"/>
    <property type="project" value="InterPro"/>
</dbReference>
<evidence type="ECO:0000259" key="10">
    <source>
        <dbReference type="Pfam" id="PF04261"/>
    </source>
</evidence>
<proteinExistence type="inferred from homology"/>
<comment type="caution">
    <text evidence="12">The sequence shown here is derived from an EMBL/GenBank/DDBJ whole genome shotgun (WGS) entry which is preliminary data.</text>
</comment>
<evidence type="ECO:0000256" key="9">
    <source>
        <dbReference type="SAM" id="MobiDB-lite"/>
    </source>
</evidence>
<evidence type="ECO:0000313" key="12">
    <source>
        <dbReference type="EMBL" id="TDC48734.1"/>
    </source>
</evidence>
<keyword evidence="4" id="KW-0479">Metal-binding</keyword>
<keyword evidence="2 12" id="KW-0575">Peroxidase</keyword>
<dbReference type="GO" id="GO:0004601">
    <property type="term" value="F:peroxidase activity"/>
    <property type="evidence" value="ECO:0007669"/>
    <property type="project" value="UniProtKB-KW"/>
</dbReference>
<dbReference type="SUPFAM" id="SSF54909">
    <property type="entry name" value="Dimeric alpha+beta barrel"/>
    <property type="match status" value="1"/>
</dbReference>
<keyword evidence="6" id="KW-0560">Oxidoreductase</keyword>